<dbReference type="Gene3D" id="1.20.200.10">
    <property type="entry name" value="Fumarase/aspartase (Central domain)"/>
    <property type="match status" value="1"/>
</dbReference>
<dbReference type="NCBIfam" id="NF008909">
    <property type="entry name" value="PRK12273.1"/>
    <property type="match status" value="1"/>
</dbReference>
<evidence type="ECO:0000259" key="7">
    <source>
        <dbReference type="Pfam" id="PF00206"/>
    </source>
</evidence>
<gene>
    <name evidence="5" type="primary">fumC</name>
    <name evidence="9" type="ORF">ABU614_18580</name>
</gene>
<dbReference type="SUPFAM" id="SSF48557">
    <property type="entry name" value="L-aspartase-like"/>
    <property type="match status" value="1"/>
</dbReference>
<dbReference type="GO" id="GO:0006099">
    <property type="term" value="P:tricarboxylic acid cycle"/>
    <property type="evidence" value="ECO:0007669"/>
    <property type="project" value="UniProtKB-UniRule"/>
</dbReference>
<sequence length="511" mass="53129">MASKRKIPAAGAAGKRGGDKASGNDRTGGKKAGGGKRPDAKQQAGAGFRTEHDSMGELSVPAQALWGAQTQRAVQNFPISGVPMPREFIRALALVKGAAAEVNGGFGLLGKAQAAAIRAAAAEVAAGEHDAHFPIDVFQTGSGTSSNMNANEVIATLASRDGRHAIHPNDHVNLGQSSNDVIPTAIRVSAQLAIVEFLLPALAHLRKTIQRRARELAKVVKTGRTHLMDAMPLTFGQEFGAWAAQLDSAQQRIEDSLKRLRRLPIGGTAIGTGINADPRFGKAVAKALSAATGTRFESAADKFEGLASQDDAVELSGQLSALAVALSKIANDLRWMNSGPLAGLGEIELPALQPGSSIMPGKVNPVIPEALAMVCAQVMGHHAAITVAGQSGNFQLNVMLPLIAYDLLDSIRLLGNAMRLLADNAVAGLTVRGDRVREALDRNPILVTALNPIIGYEKAAAIAKRAYKEGRPVLEVALEDSGLSEKQLRRLLDPAALTRGGIQAGGGGAGG</sequence>
<dbReference type="Gene3D" id="1.10.275.10">
    <property type="entry name" value="Fumarase/aspartase (N-terminal domain)"/>
    <property type="match status" value="1"/>
</dbReference>
<accession>A0AAU8MQA0</accession>
<dbReference type="AlphaFoldDB" id="A0AAU8MQA0"/>
<name>A0AAU8MQA0_9GAMM</name>
<feature type="binding site" evidence="5">
    <location>
        <begin position="362"/>
        <end position="364"/>
    </location>
    <ligand>
        <name>substrate</name>
    </ligand>
</feature>
<dbReference type="CDD" id="cd01362">
    <property type="entry name" value="Fumarase_classII"/>
    <property type="match status" value="1"/>
</dbReference>
<dbReference type="Gene3D" id="1.10.40.30">
    <property type="entry name" value="Fumarase/aspartase (C-terminal domain)"/>
    <property type="match status" value="1"/>
</dbReference>
<dbReference type="EMBL" id="CP159925">
    <property type="protein sequence ID" value="XCO74365.1"/>
    <property type="molecule type" value="Genomic_DNA"/>
</dbReference>
<dbReference type="FunFam" id="1.10.275.10:FF:000001">
    <property type="entry name" value="Fumarate hydratase, mitochondrial"/>
    <property type="match status" value="1"/>
</dbReference>
<feature type="binding site" evidence="5">
    <location>
        <position position="357"/>
    </location>
    <ligand>
        <name>substrate</name>
    </ligand>
</feature>
<organism evidence="9">
    <name type="scientific">Lysobacter firmicutimachus</name>
    <dbReference type="NCBI Taxonomy" id="1792846"/>
    <lineage>
        <taxon>Bacteria</taxon>
        <taxon>Pseudomonadati</taxon>
        <taxon>Pseudomonadota</taxon>
        <taxon>Gammaproteobacteria</taxon>
        <taxon>Lysobacterales</taxon>
        <taxon>Lysobacteraceae</taxon>
        <taxon>Lysobacter</taxon>
    </lineage>
</organism>
<keyword evidence="2 5" id="KW-0963">Cytoplasm</keyword>
<dbReference type="Pfam" id="PF00206">
    <property type="entry name" value="Lyase_1"/>
    <property type="match status" value="1"/>
</dbReference>
<dbReference type="PRINTS" id="PR00145">
    <property type="entry name" value="ARGSUCLYASE"/>
</dbReference>
<feature type="region of interest" description="Disordered" evidence="6">
    <location>
        <begin position="1"/>
        <end position="48"/>
    </location>
</feature>
<dbReference type="PANTHER" id="PTHR11444">
    <property type="entry name" value="ASPARTATEAMMONIA/ARGININOSUCCINATE/ADENYLOSUCCINATE LYASE"/>
    <property type="match status" value="1"/>
</dbReference>
<keyword evidence="3 5" id="KW-0816">Tricarboxylic acid cycle</keyword>
<dbReference type="InterPro" id="IPR018951">
    <property type="entry name" value="Fumarase_C_C"/>
</dbReference>
<evidence type="ECO:0000313" key="9">
    <source>
        <dbReference type="EMBL" id="XCO74365.1"/>
    </source>
</evidence>
<comment type="subcellular location">
    <subcellularLocation>
        <location evidence="5">Cytoplasm</location>
    </subcellularLocation>
</comment>
<evidence type="ECO:0000256" key="4">
    <source>
        <dbReference type="ARBA" id="ARBA00023239"/>
    </source>
</evidence>
<proteinExistence type="inferred from homology"/>
<comment type="pathway">
    <text evidence="5">Carbohydrate metabolism; tricarboxylic acid cycle; (S)-malate from fumarate: step 1/1.</text>
</comment>
<feature type="binding site" evidence="5">
    <location>
        <begin position="177"/>
        <end position="179"/>
    </location>
    <ligand>
        <name>substrate</name>
    </ligand>
</feature>
<comment type="function">
    <text evidence="5">Involved in the TCA cycle. Catalyzes the stereospecific interconversion of fumarate to L-malate.</text>
</comment>
<dbReference type="PRINTS" id="PR00149">
    <property type="entry name" value="FUMRATELYASE"/>
</dbReference>
<feature type="binding site" evidence="5">
    <location>
        <begin position="142"/>
        <end position="144"/>
    </location>
    <ligand>
        <name>substrate</name>
    </ligand>
</feature>
<evidence type="ECO:0000256" key="5">
    <source>
        <dbReference type="HAMAP-Rule" id="MF_00743"/>
    </source>
</evidence>
<feature type="binding site" description="in site B" evidence="5">
    <location>
        <begin position="167"/>
        <end position="170"/>
    </location>
    <ligand>
        <name>substrate</name>
    </ligand>
</feature>
<dbReference type="GO" id="GO:0006106">
    <property type="term" value="P:fumarate metabolic process"/>
    <property type="evidence" value="ECO:0007669"/>
    <property type="project" value="InterPro"/>
</dbReference>
<dbReference type="FunFam" id="1.20.200.10:FF:000001">
    <property type="entry name" value="Fumarate hydratase, mitochondrial"/>
    <property type="match status" value="1"/>
</dbReference>
<dbReference type="InterPro" id="IPR000362">
    <property type="entry name" value="Fumarate_lyase_fam"/>
</dbReference>
<feature type="site" description="Important for catalytic activity" evidence="5">
    <location>
        <position position="369"/>
    </location>
</feature>
<feature type="domain" description="Fumarase C C-terminal" evidence="8">
    <location>
        <begin position="446"/>
        <end position="499"/>
    </location>
</feature>
<feature type="domain" description="Fumarate lyase N-terminal" evidence="7">
    <location>
        <begin position="56"/>
        <end position="380"/>
    </location>
</feature>
<dbReference type="InterPro" id="IPR005677">
    <property type="entry name" value="Fum_hydII"/>
</dbReference>
<dbReference type="FunFam" id="1.10.40.30:FF:000002">
    <property type="entry name" value="Fumarate hydratase class II"/>
    <property type="match status" value="1"/>
</dbReference>
<dbReference type="InterPro" id="IPR020557">
    <property type="entry name" value="Fumarate_lyase_CS"/>
</dbReference>
<comment type="miscellaneous">
    <text evidence="5">There are 2 substrate-binding sites: the catalytic A site, and the non-catalytic B site that may play a role in the transfer of substrate or product between the active site and the solvent. Alternatively, the B site may bind allosteric effectors.</text>
</comment>
<comment type="similarity">
    <text evidence="1 5">Belongs to the class-II fumarase/aspartase family. Fumarase subfamily.</text>
</comment>
<dbReference type="InterPro" id="IPR008948">
    <property type="entry name" value="L-Aspartase-like"/>
</dbReference>
<evidence type="ECO:0000259" key="8">
    <source>
        <dbReference type="Pfam" id="PF10415"/>
    </source>
</evidence>
<feature type="active site" description="Proton donor/acceptor" evidence="5">
    <location>
        <position position="226"/>
    </location>
</feature>
<dbReference type="Pfam" id="PF10415">
    <property type="entry name" value="FumaraseC_C"/>
    <property type="match status" value="1"/>
</dbReference>
<evidence type="ECO:0000256" key="2">
    <source>
        <dbReference type="ARBA" id="ARBA00022490"/>
    </source>
</evidence>
<comment type="catalytic activity">
    <reaction evidence="5">
        <text>(S)-malate = fumarate + H2O</text>
        <dbReference type="Rhea" id="RHEA:12460"/>
        <dbReference type="ChEBI" id="CHEBI:15377"/>
        <dbReference type="ChEBI" id="CHEBI:15589"/>
        <dbReference type="ChEBI" id="CHEBI:29806"/>
        <dbReference type="EC" id="4.2.1.2"/>
    </reaction>
</comment>
<dbReference type="InterPro" id="IPR022761">
    <property type="entry name" value="Fumarate_lyase_N"/>
</dbReference>
<evidence type="ECO:0000256" key="1">
    <source>
        <dbReference type="ARBA" id="ARBA00009084"/>
    </source>
</evidence>
<evidence type="ECO:0000256" key="3">
    <source>
        <dbReference type="ARBA" id="ARBA00022532"/>
    </source>
</evidence>
<feature type="active site" evidence="5">
    <location>
        <position position="356"/>
    </location>
</feature>
<dbReference type="PROSITE" id="PS00163">
    <property type="entry name" value="FUMARATE_LYASES"/>
    <property type="match status" value="1"/>
</dbReference>
<dbReference type="PANTHER" id="PTHR11444:SF22">
    <property type="entry name" value="FUMARATE HYDRATASE CLASS II"/>
    <property type="match status" value="1"/>
</dbReference>
<evidence type="ECO:0000256" key="6">
    <source>
        <dbReference type="SAM" id="MobiDB-lite"/>
    </source>
</evidence>
<dbReference type="InterPro" id="IPR024083">
    <property type="entry name" value="Fumarase/histidase_N"/>
</dbReference>
<keyword evidence="4 5" id="KW-0456">Lyase</keyword>
<reference evidence="9" key="1">
    <citation type="submission" date="2024-06" db="EMBL/GenBank/DDBJ databases">
        <authorList>
            <person name="Li S."/>
        </authorList>
    </citation>
    <scope>NUCLEOTIDE SEQUENCE</scope>
    <source>
        <strain evidence="9">SR10</strain>
    </source>
</reference>
<feature type="binding site" evidence="5">
    <location>
        <position position="225"/>
    </location>
    <ligand>
        <name>substrate</name>
    </ligand>
</feature>
<comment type="subunit">
    <text evidence="5">Homotetramer.</text>
</comment>
<protein>
    <recommendedName>
        <fullName evidence="5">Fumarate hydratase class II</fullName>
        <shortName evidence="5">Fumarase C</shortName>
        <ecNumber evidence="5">4.2.1.2</ecNumber>
    </recommendedName>
    <alternativeName>
        <fullName evidence="5">Aerobic fumarase</fullName>
    </alternativeName>
    <alternativeName>
        <fullName evidence="5">Iron-independent fumarase</fullName>
    </alternativeName>
</protein>
<dbReference type="GO" id="GO:0004333">
    <property type="term" value="F:fumarate hydratase activity"/>
    <property type="evidence" value="ECO:0007669"/>
    <property type="project" value="UniProtKB-UniRule"/>
</dbReference>
<dbReference type="EC" id="4.2.1.2" evidence="5"/>
<dbReference type="HAMAP" id="MF_00743">
    <property type="entry name" value="FumaraseC"/>
    <property type="match status" value="1"/>
</dbReference>
<dbReference type="GO" id="GO:0005737">
    <property type="term" value="C:cytoplasm"/>
    <property type="evidence" value="ECO:0007669"/>
    <property type="project" value="UniProtKB-SubCell"/>
</dbReference>
<dbReference type="RefSeq" id="WP_363797210.1">
    <property type="nucleotide sequence ID" value="NZ_CP159925.1"/>
</dbReference>